<dbReference type="PATRIC" id="fig|908627.4.peg.5254"/>
<evidence type="ECO:0000256" key="1">
    <source>
        <dbReference type="ARBA" id="ARBA00010641"/>
    </source>
</evidence>
<keyword evidence="3" id="KW-0731">Sigma factor</keyword>
<feature type="region of interest" description="Disordered" evidence="6">
    <location>
        <begin position="1"/>
        <end position="37"/>
    </location>
</feature>
<dbReference type="Pfam" id="PF08281">
    <property type="entry name" value="Sigma70_r4_2"/>
    <property type="match status" value="1"/>
</dbReference>
<keyword evidence="10" id="KW-1185">Reference proteome</keyword>
<comment type="caution">
    <text evidence="9">The sequence shown here is derived from an EMBL/GenBank/DDBJ whole genome shotgun (WGS) entry which is preliminary data.</text>
</comment>
<dbReference type="InterPro" id="IPR013249">
    <property type="entry name" value="RNA_pol_sigma70_r4_t2"/>
</dbReference>
<dbReference type="SUPFAM" id="SSF88946">
    <property type="entry name" value="Sigma2 domain of RNA polymerase sigma factors"/>
    <property type="match status" value="1"/>
</dbReference>
<feature type="domain" description="RNA polymerase sigma factor 70 region 4 type 2" evidence="8">
    <location>
        <begin position="156"/>
        <end position="208"/>
    </location>
</feature>
<evidence type="ECO:0000256" key="6">
    <source>
        <dbReference type="SAM" id="MobiDB-lite"/>
    </source>
</evidence>
<evidence type="ECO:0000256" key="2">
    <source>
        <dbReference type="ARBA" id="ARBA00023015"/>
    </source>
</evidence>
<dbReference type="Gene3D" id="1.10.1740.10">
    <property type="match status" value="1"/>
</dbReference>
<dbReference type="Proteomes" id="UP000035963">
    <property type="component" value="Unassembled WGS sequence"/>
</dbReference>
<sequence>MRSRTHRPGPPLTLVENRQGSGASDPPGGTPGNRADGRLDWTMLMIRSQAGDREAYRLLLEAVTPYLRTLAARQINNRNDVEDTVQDILLTLHTVRHTYDPTRPFGPWLVAIAGRRIVDGLRRQGRQGAHEAPFDPEHETFATPEANLVENASDARALHEAIDALPPGQRDAIRMLKLEELSLKEASTMTGLSIASLKVATHRAMKNLRKLIERRGVKS</sequence>
<evidence type="ECO:0000259" key="8">
    <source>
        <dbReference type="Pfam" id="PF08281"/>
    </source>
</evidence>
<dbReference type="InterPro" id="IPR013325">
    <property type="entry name" value="RNA_pol_sigma_r2"/>
</dbReference>
<dbReference type="PANTHER" id="PTHR43133:SF58">
    <property type="entry name" value="ECF RNA POLYMERASE SIGMA FACTOR SIGD"/>
    <property type="match status" value="1"/>
</dbReference>
<reference evidence="9 10" key="1">
    <citation type="journal article" date="2015" name="Genome Announc.">
        <title>Draft Genome Sequence of Burkholderia sp. Strain PML1(12), an Ectomycorrhizosphere-Inhabiting Bacterium with Effective Mineral-Weathering Ability.</title>
        <authorList>
            <person name="Uroz S."/>
            <person name="Oger P."/>
        </authorList>
    </citation>
    <scope>NUCLEOTIDE SEQUENCE [LARGE SCALE GENOMIC DNA]</scope>
    <source>
        <strain evidence="10">PML1(12)</strain>
    </source>
</reference>
<protein>
    <submittedName>
        <fullName evidence="9">RNA polymerase sigma factor</fullName>
    </submittedName>
</protein>
<dbReference type="RefSeq" id="WP_047849125.1">
    <property type="nucleotide sequence ID" value="NZ_AEJF01000143.1"/>
</dbReference>
<evidence type="ECO:0000256" key="3">
    <source>
        <dbReference type="ARBA" id="ARBA00023082"/>
    </source>
</evidence>
<dbReference type="PANTHER" id="PTHR43133">
    <property type="entry name" value="RNA POLYMERASE ECF-TYPE SIGMA FACTO"/>
    <property type="match status" value="1"/>
</dbReference>
<dbReference type="InterPro" id="IPR014284">
    <property type="entry name" value="RNA_pol_sigma-70_dom"/>
</dbReference>
<dbReference type="GO" id="GO:0016987">
    <property type="term" value="F:sigma factor activity"/>
    <property type="evidence" value="ECO:0007669"/>
    <property type="project" value="UniProtKB-KW"/>
</dbReference>
<dbReference type="Pfam" id="PF04542">
    <property type="entry name" value="Sigma70_r2"/>
    <property type="match status" value="1"/>
</dbReference>
<dbReference type="InterPro" id="IPR039425">
    <property type="entry name" value="RNA_pol_sigma-70-like"/>
</dbReference>
<keyword evidence="5" id="KW-0804">Transcription</keyword>
<dbReference type="GO" id="GO:0006352">
    <property type="term" value="P:DNA-templated transcription initiation"/>
    <property type="evidence" value="ECO:0007669"/>
    <property type="project" value="InterPro"/>
</dbReference>
<name>A0A0J1CSP2_9BURK</name>
<dbReference type="Gene3D" id="1.10.10.10">
    <property type="entry name" value="Winged helix-like DNA-binding domain superfamily/Winged helix DNA-binding domain"/>
    <property type="match status" value="1"/>
</dbReference>
<dbReference type="AlphaFoldDB" id="A0A0J1CSP2"/>
<keyword evidence="4" id="KW-0238">DNA-binding</keyword>
<feature type="domain" description="RNA polymerase sigma-70 region 2" evidence="7">
    <location>
        <begin position="60"/>
        <end position="126"/>
    </location>
</feature>
<proteinExistence type="inferred from homology"/>
<organism evidence="9 10">
    <name type="scientific">Caballeronia mineralivorans PML1(12)</name>
    <dbReference type="NCBI Taxonomy" id="908627"/>
    <lineage>
        <taxon>Bacteria</taxon>
        <taxon>Pseudomonadati</taxon>
        <taxon>Pseudomonadota</taxon>
        <taxon>Betaproteobacteria</taxon>
        <taxon>Burkholderiales</taxon>
        <taxon>Burkholderiaceae</taxon>
        <taxon>Caballeronia</taxon>
    </lineage>
</organism>
<accession>A0A0J1CSP2</accession>
<gene>
    <name evidence="9" type="ORF">EOS_23550</name>
</gene>
<evidence type="ECO:0000313" key="10">
    <source>
        <dbReference type="Proteomes" id="UP000035963"/>
    </source>
</evidence>
<dbReference type="EMBL" id="AEJF01000143">
    <property type="protein sequence ID" value="KLU23639.1"/>
    <property type="molecule type" value="Genomic_DNA"/>
</dbReference>
<dbReference type="InterPro" id="IPR007627">
    <property type="entry name" value="RNA_pol_sigma70_r2"/>
</dbReference>
<evidence type="ECO:0000313" key="9">
    <source>
        <dbReference type="EMBL" id="KLU23639.1"/>
    </source>
</evidence>
<dbReference type="InterPro" id="IPR013324">
    <property type="entry name" value="RNA_pol_sigma_r3/r4-like"/>
</dbReference>
<dbReference type="CDD" id="cd06171">
    <property type="entry name" value="Sigma70_r4"/>
    <property type="match status" value="1"/>
</dbReference>
<dbReference type="SUPFAM" id="SSF88659">
    <property type="entry name" value="Sigma3 and sigma4 domains of RNA polymerase sigma factors"/>
    <property type="match status" value="1"/>
</dbReference>
<keyword evidence="2" id="KW-0805">Transcription regulation</keyword>
<dbReference type="GO" id="GO:0003677">
    <property type="term" value="F:DNA binding"/>
    <property type="evidence" value="ECO:0007669"/>
    <property type="project" value="UniProtKB-KW"/>
</dbReference>
<dbReference type="NCBIfam" id="TIGR02937">
    <property type="entry name" value="sigma70-ECF"/>
    <property type="match status" value="1"/>
</dbReference>
<evidence type="ECO:0000256" key="4">
    <source>
        <dbReference type="ARBA" id="ARBA00023125"/>
    </source>
</evidence>
<evidence type="ECO:0000256" key="5">
    <source>
        <dbReference type="ARBA" id="ARBA00023163"/>
    </source>
</evidence>
<dbReference type="InterPro" id="IPR036388">
    <property type="entry name" value="WH-like_DNA-bd_sf"/>
</dbReference>
<evidence type="ECO:0000259" key="7">
    <source>
        <dbReference type="Pfam" id="PF04542"/>
    </source>
</evidence>
<comment type="similarity">
    <text evidence="1">Belongs to the sigma-70 factor family. ECF subfamily.</text>
</comment>
<dbReference type="OrthoDB" id="8535698at2"/>